<dbReference type="Proteomes" id="UP001597059">
    <property type="component" value="Unassembled WGS sequence"/>
</dbReference>
<proteinExistence type="predicted"/>
<feature type="domain" description="Glycosyl transferase family 3 N-terminal" evidence="3">
    <location>
        <begin position="7"/>
        <end position="70"/>
    </location>
</feature>
<dbReference type="Gene3D" id="3.40.1030.10">
    <property type="entry name" value="Nucleoside phosphorylase/phosphoribosyltransferase catalytic domain"/>
    <property type="match status" value="1"/>
</dbReference>
<sequence>MSRGFTPYIQTLGRGKKGARPLTTDEAYTAMTMMLNGDVAPEQEGAFWMLIRIREETADETVGFTKAVREYLGATSGADCVDLDWPAYAGKRNELPWFLLAALALADSGIRVLMHGHSFEGEDRLYVDEVISSLGLPVCLTKSSASRALQERQFAYMPLASISQKLAQMMDLKYILGLRSPVNTVVRMMNPFQAPHSVHGVFHKGYDELHIEACEKLGDPSVLVFRGGNGEVEVNPERDVVLGKRQSGETSWSTWEKAEQQHKRMKGNLDLGRLISHWRGDAIDPFGEQAVRQTLASVVGLIHHRTDHQECLDLADQIWRSRQLDKL</sequence>
<dbReference type="InterPro" id="IPR036320">
    <property type="entry name" value="Glycosyl_Trfase_fam3_N_dom_sf"/>
</dbReference>
<dbReference type="InterPro" id="IPR005940">
    <property type="entry name" value="Anthranilate_Pribosyl_Tfrase"/>
</dbReference>
<reference evidence="5" key="1">
    <citation type="journal article" date="2019" name="Int. J. Syst. Evol. Microbiol.">
        <title>The Global Catalogue of Microorganisms (GCM) 10K type strain sequencing project: providing services to taxonomists for standard genome sequencing and annotation.</title>
        <authorList>
            <consortium name="The Broad Institute Genomics Platform"/>
            <consortium name="The Broad Institute Genome Sequencing Center for Infectious Disease"/>
            <person name="Wu L."/>
            <person name="Ma J."/>
        </authorList>
    </citation>
    <scope>NUCLEOTIDE SEQUENCE [LARGE SCALE GENOMIC DNA]</scope>
    <source>
        <strain evidence="5">JCM 30774</strain>
    </source>
</reference>
<dbReference type="Gene3D" id="1.20.970.10">
    <property type="entry name" value="Transferase, Pyrimidine Nucleoside Phosphorylase, Chain C"/>
    <property type="match status" value="1"/>
</dbReference>
<dbReference type="RefSeq" id="WP_377367505.1">
    <property type="nucleotide sequence ID" value="NZ_JBHTMN010000011.1"/>
</dbReference>
<dbReference type="SUPFAM" id="SSF52418">
    <property type="entry name" value="Nucleoside phosphorylase/phosphoribosyltransferase catalytic domain"/>
    <property type="match status" value="1"/>
</dbReference>
<gene>
    <name evidence="4" type="ORF">ACFQ45_10735</name>
</gene>
<protein>
    <submittedName>
        <fullName evidence="4">Glycosyl transferase family protein</fullName>
    </submittedName>
</protein>
<evidence type="ECO:0000313" key="5">
    <source>
        <dbReference type="Proteomes" id="UP001597059"/>
    </source>
</evidence>
<keyword evidence="2 4" id="KW-0808">Transferase</keyword>
<dbReference type="GO" id="GO:0016740">
    <property type="term" value="F:transferase activity"/>
    <property type="evidence" value="ECO:0007669"/>
    <property type="project" value="UniProtKB-KW"/>
</dbReference>
<dbReference type="InterPro" id="IPR017459">
    <property type="entry name" value="Glycosyl_Trfase_fam3_N_dom"/>
</dbReference>
<evidence type="ECO:0000256" key="1">
    <source>
        <dbReference type="ARBA" id="ARBA00022676"/>
    </source>
</evidence>
<organism evidence="4 5">
    <name type="scientific">Rhodanobacter aciditrophus</name>
    <dbReference type="NCBI Taxonomy" id="1623218"/>
    <lineage>
        <taxon>Bacteria</taxon>
        <taxon>Pseudomonadati</taxon>
        <taxon>Pseudomonadota</taxon>
        <taxon>Gammaproteobacteria</taxon>
        <taxon>Lysobacterales</taxon>
        <taxon>Rhodanobacteraceae</taxon>
        <taxon>Rhodanobacter</taxon>
    </lineage>
</organism>
<evidence type="ECO:0000256" key="2">
    <source>
        <dbReference type="ARBA" id="ARBA00022679"/>
    </source>
</evidence>
<dbReference type="EMBL" id="JBHTMN010000011">
    <property type="protein sequence ID" value="MFD1383848.1"/>
    <property type="molecule type" value="Genomic_DNA"/>
</dbReference>
<evidence type="ECO:0000259" key="3">
    <source>
        <dbReference type="Pfam" id="PF02885"/>
    </source>
</evidence>
<evidence type="ECO:0000313" key="4">
    <source>
        <dbReference type="EMBL" id="MFD1383848.1"/>
    </source>
</evidence>
<name>A0ABW4B2S1_9GAMM</name>
<dbReference type="Pfam" id="PF02885">
    <property type="entry name" value="Glycos_trans_3N"/>
    <property type="match status" value="1"/>
</dbReference>
<accession>A0ABW4B2S1</accession>
<keyword evidence="1" id="KW-0328">Glycosyltransferase</keyword>
<keyword evidence="5" id="KW-1185">Reference proteome</keyword>
<dbReference type="PANTHER" id="PTHR43285">
    <property type="entry name" value="ANTHRANILATE PHOSPHORIBOSYLTRANSFERASE"/>
    <property type="match status" value="1"/>
</dbReference>
<dbReference type="SUPFAM" id="SSF47648">
    <property type="entry name" value="Nucleoside phosphorylase/phosphoribosyltransferase N-terminal domain"/>
    <property type="match status" value="1"/>
</dbReference>
<dbReference type="PANTHER" id="PTHR43285:SF2">
    <property type="entry name" value="ANTHRANILATE PHOSPHORIBOSYLTRANSFERASE"/>
    <property type="match status" value="1"/>
</dbReference>
<dbReference type="NCBIfam" id="NF006564">
    <property type="entry name" value="PRK09071.1"/>
    <property type="match status" value="1"/>
</dbReference>
<dbReference type="InterPro" id="IPR035902">
    <property type="entry name" value="Nuc_phospho_transferase"/>
</dbReference>
<comment type="caution">
    <text evidence="4">The sequence shown here is derived from an EMBL/GenBank/DDBJ whole genome shotgun (WGS) entry which is preliminary data.</text>
</comment>